<dbReference type="InterPro" id="IPR000620">
    <property type="entry name" value="EamA_dom"/>
</dbReference>
<accession>A0A217EE65</accession>
<feature type="transmembrane region" description="Helical" evidence="1">
    <location>
        <begin position="207"/>
        <end position="225"/>
    </location>
</feature>
<reference evidence="4" key="1">
    <citation type="submission" date="2017-06" db="EMBL/GenBank/DDBJ databases">
        <authorList>
            <person name="Varghese N."/>
            <person name="Submissions S."/>
        </authorList>
    </citation>
    <scope>NUCLEOTIDE SEQUENCE [LARGE SCALE GENOMIC DNA]</scope>
    <source>
        <strain evidence="4">ANC 5114</strain>
    </source>
</reference>
<feature type="transmembrane region" description="Helical" evidence="1">
    <location>
        <begin position="176"/>
        <end position="195"/>
    </location>
</feature>
<feature type="transmembrane region" description="Helical" evidence="1">
    <location>
        <begin position="113"/>
        <end position="133"/>
    </location>
</feature>
<feature type="transmembrane region" description="Helical" evidence="1">
    <location>
        <begin position="265"/>
        <end position="284"/>
    </location>
</feature>
<feature type="transmembrane region" description="Helical" evidence="1">
    <location>
        <begin position="237"/>
        <end position="258"/>
    </location>
</feature>
<proteinExistence type="predicted"/>
<name>A0A217EE65_9GAMM</name>
<keyword evidence="1" id="KW-0812">Transmembrane</keyword>
<evidence type="ECO:0000259" key="2">
    <source>
        <dbReference type="Pfam" id="PF00892"/>
    </source>
</evidence>
<dbReference type="GO" id="GO:0016020">
    <property type="term" value="C:membrane"/>
    <property type="evidence" value="ECO:0007669"/>
    <property type="project" value="InterPro"/>
</dbReference>
<evidence type="ECO:0000256" key="1">
    <source>
        <dbReference type="SAM" id="Phobius"/>
    </source>
</evidence>
<keyword evidence="1" id="KW-1133">Transmembrane helix</keyword>
<feature type="transmembrane region" description="Helical" evidence="1">
    <location>
        <begin position="145"/>
        <end position="164"/>
    </location>
</feature>
<dbReference type="SUPFAM" id="SSF103481">
    <property type="entry name" value="Multidrug resistance efflux transporter EmrE"/>
    <property type="match status" value="2"/>
</dbReference>
<dbReference type="EMBL" id="FZLN01000001">
    <property type="protein sequence ID" value="SNQ28476.1"/>
    <property type="molecule type" value="Genomic_DNA"/>
</dbReference>
<feature type="transmembrane region" description="Helical" evidence="1">
    <location>
        <begin position="28"/>
        <end position="47"/>
    </location>
</feature>
<protein>
    <submittedName>
        <fullName evidence="3">EamA domain-containing membrane protein RarD</fullName>
    </submittedName>
</protein>
<evidence type="ECO:0000313" key="4">
    <source>
        <dbReference type="Proteomes" id="UP000243463"/>
    </source>
</evidence>
<keyword evidence="4" id="KW-1185">Reference proteome</keyword>
<evidence type="ECO:0000313" key="3">
    <source>
        <dbReference type="EMBL" id="SNQ28476.1"/>
    </source>
</evidence>
<dbReference type="Proteomes" id="UP000243463">
    <property type="component" value="Unassembled WGS sequence"/>
</dbReference>
<dbReference type="InterPro" id="IPR037185">
    <property type="entry name" value="EmrE-like"/>
</dbReference>
<organism evidence="3 4">
    <name type="scientific">Acinetobacter apis</name>
    <dbReference type="NCBI Taxonomy" id="1229165"/>
    <lineage>
        <taxon>Bacteria</taxon>
        <taxon>Pseudomonadati</taxon>
        <taxon>Pseudomonadota</taxon>
        <taxon>Gammaproteobacteria</taxon>
        <taxon>Moraxellales</taxon>
        <taxon>Moraxellaceae</taxon>
        <taxon>Acinetobacter</taxon>
    </lineage>
</organism>
<sequence length="285" mass="30859">MFIICAAALCSVLVSILLKKLTQHGLKAIALISWNYVAATLLCFFWFKPTINFSLLSHTTWWLIILLGALLPSIFFLLSKSLTYAGLVKTEIAQRISVILSLSAAFFLFNEQFSLLKVLGIGCGLIAVGLLIWKKGLGDQAISKQAVVALLAVWGGYGLVDILLKYNSSLGSGFAMSLNLIFAIAGCMSFIFAAITIQKAVFCPKHILAGLLLGGFNFANIALYVTAHQALKDAPSIVFATMNLSVVLLGGLVGVFFFKEKLNRNMLMSFLFAVLAIILMTKAMS</sequence>
<dbReference type="RefSeq" id="WP_088822522.1">
    <property type="nucleotide sequence ID" value="NZ_FZLN01000001.1"/>
</dbReference>
<feature type="domain" description="EamA" evidence="2">
    <location>
        <begin position="2"/>
        <end position="132"/>
    </location>
</feature>
<keyword evidence="1" id="KW-0472">Membrane</keyword>
<feature type="transmembrane region" description="Helical" evidence="1">
    <location>
        <begin position="59"/>
        <end position="78"/>
    </location>
</feature>
<dbReference type="OrthoDB" id="1524053at2"/>
<dbReference type="Pfam" id="PF00892">
    <property type="entry name" value="EamA"/>
    <property type="match status" value="1"/>
</dbReference>
<dbReference type="AlphaFoldDB" id="A0A217EE65"/>
<gene>
    <name evidence="3" type="ORF">SAMN05444584_0399</name>
</gene>